<name>A0A9W7ZPF9_9FUNG</name>
<feature type="compositionally biased region" description="Polar residues" evidence="1">
    <location>
        <begin position="213"/>
        <end position="223"/>
    </location>
</feature>
<dbReference type="Pfam" id="PF08208">
    <property type="entry name" value="RNA_polI_A34"/>
    <property type="match status" value="1"/>
</dbReference>
<reference evidence="2" key="1">
    <citation type="submission" date="2022-07" db="EMBL/GenBank/DDBJ databases">
        <title>Phylogenomic reconstructions and comparative analyses of Kickxellomycotina fungi.</title>
        <authorList>
            <person name="Reynolds N.K."/>
            <person name="Stajich J.E."/>
            <person name="Barry K."/>
            <person name="Grigoriev I.V."/>
            <person name="Crous P."/>
            <person name="Smith M.E."/>
        </authorList>
    </citation>
    <scope>NUCLEOTIDE SEQUENCE</scope>
    <source>
        <strain evidence="2">RSA 861</strain>
    </source>
</reference>
<sequence>MSAADTKTPKGFRAIDEVRNPVFSEAESADGQELWLIRVPNDFRAKSLRGLELNVSRVEHPNAQGRVTKFSVEDGPTYEFFLSRPTDAIPSGTTRGADDEDDDDDSGDEANNDNDKDGDATARNTIGESVFVAGDQVETEKFTGGQEMHSLIPLIPNAEGILQLSTKPITRHLVLQTQYKVPDNTAVARLISERPFVKRQQPAGIEFRFRPNGFNTGGPNVPQQAKPRPQVDSAEEPRPKKLKKEKKSRKEKKSKKAT</sequence>
<accession>A0A9W7ZPF9</accession>
<feature type="region of interest" description="Disordered" evidence="1">
    <location>
        <begin position="81"/>
        <end position="123"/>
    </location>
</feature>
<feature type="region of interest" description="Disordered" evidence="1">
    <location>
        <begin position="208"/>
        <end position="258"/>
    </location>
</feature>
<dbReference type="AlphaFoldDB" id="A0A9W7ZPF9"/>
<dbReference type="Gene3D" id="6.20.250.70">
    <property type="match status" value="1"/>
</dbReference>
<protein>
    <submittedName>
        <fullName evidence="2">Uncharacterized protein</fullName>
    </submittedName>
</protein>
<proteinExistence type="predicted"/>
<organism evidence="2 3">
    <name type="scientific">Tieghemiomyces parasiticus</name>
    <dbReference type="NCBI Taxonomy" id="78921"/>
    <lineage>
        <taxon>Eukaryota</taxon>
        <taxon>Fungi</taxon>
        <taxon>Fungi incertae sedis</taxon>
        <taxon>Zoopagomycota</taxon>
        <taxon>Kickxellomycotina</taxon>
        <taxon>Dimargaritomycetes</taxon>
        <taxon>Dimargaritales</taxon>
        <taxon>Dimargaritaceae</taxon>
        <taxon>Tieghemiomyces</taxon>
    </lineage>
</organism>
<dbReference type="InterPro" id="IPR013240">
    <property type="entry name" value="DNA-dir_RNA_pol1_su_RPA34"/>
</dbReference>
<gene>
    <name evidence="2" type="ORF">IWQ60_010832</name>
</gene>
<evidence type="ECO:0000313" key="2">
    <source>
        <dbReference type="EMBL" id="KAJ1910108.1"/>
    </source>
</evidence>
<comment type="caution">
    <text evidence="2">The sequence shown here is derived from an EMBL/GenBank/DDBJ whole genome shotgun (WGS) entry which is preliminary data.</text>
</comment>
<keyword evidence="3" id="KW-1185">Reference proteome</keyword>
<dbReference type="OrthoDB" id="76224at2759"/>
<dbReference type="Proteomes" id="UP001150569">
    <property type="component" value="Unassembled WGS sequence"/>
</dbReference>
<evidence type="ECO:0000313" key="3">
    <source>
        <dbReference type="Proteomes" id="UP001150569"/>
    </source>
</evidence>
<dbReference type="EMBL" id="JANBPT010001094">
    <property type="protein sequence ID" value="KAJ1910108.1"/>
    <property type="molecule type" value="Genomic_DNA"/>
</dbReference>
<feature type="compositionally biased region" description="Acidic residues" evidence="1">
    <location>
        <begin position="98"/>
        <end position="112"/>
    </location>
</feature>
<feature type="compositionally biased region" description="Basic residues" evidence="1">
    <location>
        <begin position="240"/>
        <end position="258"/>
    </location>
</feature>
<dbReference type="GO" id="GO:0006360">
    <property type="term" value="P:transcription by RNA polymerase I"/>
    <property type="evidence" value="ECO:0007669"/>
    <property type="project" value="InterPro"/>
</dbReference>
<evidence type="ECO:0000256" key="1">
    <source>
        <dbReference type="SAM" id="MobiDB-lite"/>
    </source>
</evidence>